<evidence type="ECO:0000259" key="2">
    <source>
        <dbReference type="PROSITE" id="PS50853"/>
    </source>
</evidence>
<dbReference type="CDD" id="cd00063">
    <property type="entry name" value="FN3"/>
    <property type="match status" value="1"/>
</dbReference>
<reference evidence="5" key="1">
    <citation type="submission" date="2017-02" db="UniProtKB">
        <authorList>
            <consortium name="WormBaseParasite"/>
        </authorList>
    </citation>
    <scope>IDENTIFICATION</scope>
</reference>
<evidence type="ECO:0000313" key="5">
    <source>
        <dbReference type="WBParaSite" id="TTAC_0000384101-mRNA-1"/>
    </source>
</evidence>
<feature type="domain" description="Fibronectin type-III" evidence="2">
    <location>
        <begin position="23"/>
        <end position="121"/>
    </location>
</feature>
<dbReference type="AlphaFoldDB" id="A0A0R3WSV1"/>
<dbReference type="InterPro" id="IPR036116">
    <property type="entry name" value="FN3_sf"/>
</dbReference>
<evidence type="ECO:0000313" key="3">
    <source>
        <dbReference type="EMBL" id="VDM23482.1"/>
    </source>
</evidence>
<dbReference type="SUPFAM" id="SSF49265">
    <property type="entry name" value="Fibronectin type III"/>
    <property type="match status" value="1"/>
</dbReference>
<accession>A0A0R3WSV1</accession>
<organism evidence="5">
    <name type="scientific">Hydatigena taeniaeformis</name>
    <name type="common">Feline tapeworm</name>
    <name type="synonym">Taenia taeniaeformis</name>
    <dbReference type="NCBI Taxonomy" id="6205"/>
    <lineage>
        <taxon>Eukaryota</taxon>
        <taxon>Metazoa</taxon>
        <taxon>Spiralia</taxon>
        <taxon>Lophotrochozoa</taxon>
        <taxon>Platyhelminthes</taxon>
        <taxon>Cestoda</taxon>
        <taxon>Eucestoda</taxon>
        <taxon>Cyclophyllidea</taxon>
        <taxon>Taeniidae</taxon>
        <taxon>Hydatigera</taxon>
    </lineage>
</organism>
<dbReference type="Proteomes" id="UP000274429">
    <property type="component" value="Unassembled WGS sequence"/>
</dbReference>
<dbReference type="EMBL" id="UYWX01003113">
    <property type="protein sequence ID" value="VDM23482.1"/>
    <property type="molecule type" value="Genomic_DNA"/>
</dbReference>
<keyword evidence="4" id="KW-1185">Reference proteome</keyword>
<name>A0A0R3WSV1_HYDTA</name>
<dbReference type="InterPro" id="IPR013783">
    <property type="entry name" value="Ig-like_fold"/>
</dbReference>
<proteinExistence type="predicted"/>
<protein>
    <submittedName>
        <fullName evidence="5">Fibronectin type-III domain-containing protein</fullName>
    </submittedName>
</protein>
<evidence type="ECO:0000256" key="1">
    <source>
        <dbReference type="SAM" id="MobiDB-lite"/>
    </source>
</evidence>
<dbReference type="OrthoDB" id="5843172at2759"/>
<dbReference type="Pfam" id="PF00041">
    <property type="entry name" value="fn3"/>
    <property type="match status" value="1"/>
</dbReference>
<dbReference type="WBParaSite" id="TTAC_0000384101-mRNA-1">
    <property type="protein sequence ID" value="TTAC_0000384101-mRNA-1"/>
    <property type="gene ID" value="TTAC_0000384101"/>
</dbReference>
<evidence type="ECO:0000313" key="4">
    <source>
        <dbReference type="Proteomes" id="UP000274429"/>
    </source>
</evidence>
<dbReference type="SMART" id="SM00060">
    <property type="entry name" value="FN3"/>
    <property type="match status" value="1"/>
</dbReference>
<dbReference type="Gene3D" id="2.60.40.10">
    <property type="entry name" value="Immunoglobulins"/>
    <property type="match status" value="1"/>
</dbReference>
<dbReference type="PROSITE" id="PS50853">
    <property type="entry name" value="FN3"/>
    <property type="match status" value="1"/>
</dbReference>
<sequence length="342" mass="37241">MWIRESTAQMVRGGVYQYTDPTVPKNVRLEAINPYTVQLRWNPPLQPYGSVVGYIINWYLDNGEQRELNLLPTATSYVIAGLRPGQTISAHVRVVTQRGLVLKHKYTSDTSKVTEGGGKEEVKYVVTEGSALLLALTERTTSVDNSKIRDENRVALTTATLEINELFSNQGITANLEEEKDAKEEEDQGQGSEGEENIMGGLIKMFEATTGRSSAQILTDDPRSKTTREPTGAKTKTTKFNGVIITEKEKEVSATVEGSSTTPAITTVGMSNHTSAEEEEQRLKRTTTVVHGKASITISLLTTLRGLFVTPISIATATLTSKALPAAIALTLILLLLSSTLL</sequence>
<dbReference type="InterPro" id="IPR003961">
    <property type="entry name" value="FN3_dom"/>
</dbReference>
<gene>
    <name evidence="3" type="ORF">TTAC_LOCUS3825</name>
</gene>
<feature type="region of interest" description="Disordered" evidence="1">
    <location>
        <begin position="212"/>
        <end position="234"/>
    </location>
</feature>
<reference evidence="3 4" key="2">
    <citation type="submission" date="2018-11" db="EMBL/GenBank/DDBJ databases">
        <authorList>
            <consortium name="Pathogen Informatics"/>
        </authorList>
    </citation>
    <scope>NUCLEOTIDE SEQUENCE [LARGE SCALE GENOMIC DNA]</scope>
</reference>